<dbReference type="InterPro" id="IPR017925">
    <property type="entry name" value="DHFR_CS"/>
</dbReference>
<keyword evidence="6 7" id="KW-0560">Oxidoreductase</keyword>
<dbReference type="PIRSF" id="PIRSF000194">
    <property type="entry name" value="DHFR"/>
    <property type="match status" value="1"/>
</dbReference>
<dbReference type="Gene3D" id="3.40.430.10">
    <property type="entry name" value="Dihydrofolate Reductase, subunit A"/>
    <property type="match status" value="1"/>
</dbReference>
<name>A0A934UX27_9MICO</name>
<feature type="domain" description="DHFR" evidence="9">
    <location>
        <begin position="1"/>
        <end position="181"/>
    </location>
</feature>
<evidence type="ECO:0000259" key="9">
    <source>
        <dbReference type="PROSITE" id="PS51330"/>
    </source>
</evidence>
<dbReference type="InterPro" id="IPR001796">
    <property type="entry name" value="DHFR_dom"/>
</dbReference>
<dbReference type="PANTHER" id="PTHR48069">
    <property type="entry name" value="DIHYDROFOLATE REDUCTASE"/>
    <property type="match status" value="1"/>
</dbReference>
<evidence type="ECO:0000256" key="1">
    <source>
        <dbReference type="ARBA" id="ARBA00004903"/>
    </source>
</evidence>
<comment type="function">
    <text evidence="7">Key enzyme in folate metabolism. Catalyzes an essential reaction for de novo glycine and purine synthesis, and for DNA precursor synthesis.</text>
</comment>
<sequence length="187" mass="19582">MVWAEARGGAIGRGGEMPWHLPEDLAHFKRTTLGAPVIMGRRTWDSLPERFRPLPGRTNVVVTRAADFAAPGALVAGSLEAAIGLAGAGAADAGGAGGGASLERPVSKDPVPDRAWIMGGGELYREAMQHADELIVTRIDLEVSGADTFAPEIGPEWELADPGVAAVSASGLGYRFERWVRAGSAER</sequence>
<dbReference type="InterPro" id="IPR012259">
    <property type="entry name" value="DHFR"/>
</dbReference>
<comment type="pathway">
    <text evidence="1 7">Cofactor biosynthesis; tetrahydrofolate biosynthesis; 5,6,7,8-tetrahydrofolate from 7,8-dihydrofolate: step 1/1.</text>
</comment>
<dbReference type="PANTHER" id="PTHR48069:SF3">
    <property type="entry name" value="DIHYDROFOLATE REDUCTASE"/>
    <property type="match status" value="1"/>
</dbReference>
<evidence type="ECO:0000256" key="7">
    <source>
        <dbReference type="PIRNR" id="PIRNR000194"/>
    </source>
</evidence>
<gene>
    <name evidence="10" type="ORF">JD292_02105</name>
</gene>
<evidence type="ECO:0000313" key="10">
    <source>
        <dbReference type="EMBL" id="MBK0420873.1"/>
    </source>
</evidence>
<dbReference type="PROSITE" id="PS51330">
    <property type="entry name" value="DHFR_2"/>
    <property type="match status" value="1"/>
</dbReference>
<dbReference type="InterPro" id="IPR024072">
    <property type="entry name" value="DHFR-like_dom_sf"/>
</dbReference>
<dbReference type="AlphaFoldDB" id="A0A934UX27"/>
<organism evidence="10 11">
    <name type="scientific">Leucobacter edaphi</name>
    <dbReference type="NCBI Taxonomy" id="2796472"/>
    <lineage>
        <taxon>Bacteria</taxon>
        <taxon>Bacillati</taxon>
        <taxon>Actinomycetota</taxon>
        <taxon>Actinomycetes</taxon>
        <taxon>Micrococcales</taxon>
        <taxon>Microbacteriaceae</taxon>
        <taxon>Leucobacter</taxon>
    </lineage>
</organism>
<proteinExistence type="inferred from homology"/>
<dbReference type="GO" id="GO:0050661">
    <property type="term" value="F:NADP binding"/>
    <property type="evidence" value="ECO:0007669"/>
    <property type="project" value="InterPro"/>
</dbReference>
<evidence type="ECO:0000256" key="8">
    <source>
        <dbReference type="RuleBase" id="RU004474"/>
    </source>
</evidence>
<dbReference type="GO" id="GO:0006730">
    <property type="term" value="P:one-carbon metabolic process"/>
    <property type="evidence" value="ECO:0007669"/>
    <property type="project" value="UniProtKB-KW"/>
</dbReference>
<evidence type="ECO:0000256" key="3">
    <source>
        <dbReference type="ARBA" id="ARBA00012856"/>
    </source>
</evidence>
<evidence type="ECO:0000313" key="11">
    <source>
        <dbReference type="Proteomes" id="UP000618733"/>
    </source>
</evidence>
<keyword evidence="5 7" id="KW-0521">NADP</keyword>
<dbReference type="PROSITE" id="PS00075">
    <property type="entry name" value="DHFR_1"/>
    <property type="match status" value="1"/>
</dbReference>
<dbReference type="GO" id="GO:0046655">
    <property type="term" value="P:folic acid metabolic process"/>
    <property type="evidence" value="ECO:0007669"/>
    <property type="project" value="TreeGrafter"/>
</dbReference>
<comment type="caution">
    <text evidence="10">The sequence shown here is derived from an EMBL/GenBank/DDBJ whole genome shotgun (WGS) entry which is preliminary data.</text>
</comment>
<evidence type="ECO:0000256" key="5">
    <source>
        <dbReference type="ARBA" id="ARBA00022857"/>
    </source>
</evidence>
<dbReference type="SUPFAM" id="SSF53597">
    <property type="entry name" value="Dihydrofolate reductase-like"/>
    <property type="match status" value="1"/>
</dbReference>
<dbReference type="GO" id="GO:0046452">
    <property type="term" value="P:dihydrofolate metabolic process"/>
    <property type="evidence" value="ECO:0007669"/>
    <property type="project" value="TreeGrafter"/>
</dbReference>
<dbReference type="GO" id="GO:0004146">
    <property type="term" value="F:dihydrofolate reductase activity"/>
    <property type="evidence" value="ECO:0007669"/>
    <property type="project" value="UniProtKB-EC"/>
</dbReference>
<dbReference type="EMBL" id="JAEHOI010000002">
    <property type="protein sequence ID" value="MBK0420873.1"/>
    <property type="molecule type" value="Genomic_DNA"/>
</dbReference>
<dbReference type="PRINTS" id="PR00070">
    <property type="entry name" value="DHFR"/>
</dbReference>
<evidence type="ECO:0000256" key="4">
    <source>
        <dbReference type="ARBA" id="ARBA00022563"/>
    </source>
</evidence>
<reference evidence="10" key="1">
    <citation type="submission" date="2020-12" db="EMBL/GenBank/DDBJ databases">
        <title>Leucobacter sp. CAS2, isolated from Chromium sludge.</title>
        <authorList>
            <person name="Xu Z."/>
        </authorList>
    </citation>
    <scope>NUCLEOTIDE SEQUENCE</scope>
    <source>
        <strain evidence="10">CSA2</strain>
    </source>
</reference>
<protein>
    <recommendedName>
        <fullName evidence="3 7">Dihydrofolate reductase</fullName>
        <ecNumber evidence="3 7">1.5.1.3</ecNumber>
    </recommendedName>
</protein>
<evidence type="ECO:0000256" key="2">
    <source>
        <dbReference type="ARBA" id="ARBA00009539"/>
    </source>
</evidence>
<comment type="similarity">
    <text evidence="2 7 8">Belongs to the dihydrofolate reductase family.</text>
</comment>
<comment type="catalytic activity">
    <reaction evidence="7">
        <text>(6S)-5,6,7,8-tetrahydrofolate + NADP(+) = 7,8-dihydrofolate + NADPH + H(+)</text>
        <dbReference type="Rhea" id="RHEA:15009"/>
        <dbReference type="ChEBI" id="CHEBI:15378"/>
        <dbReference type="ChEBI" id="CHEBI:57451"/>
        <dbReference type="ChEBI" id="CHEBI:57453"/>
        <dbReference type="ChEBI" id="CHEBI:57783"/>
        <dbReference type="ChEBI" id="CHEBI:58349"/>
        <dbReference type="EC" id="1.5.1.3"/>
    </reaction>
</comment>
<dbReference type="GO" id="GO:0046654">
    <property type="term" value="P:tetrahydrofolate biosynthetic process"/>
    <property type="evidence" value="ECO:0007669"/>
    <property type="project" value="InterPro"/>
</dbReference>
<keyword evidence="4 7" id="KW-0554">One-carbon metabolism</keyword>
<dbReference type="Pfam" id="PF00186">
    <property type="entry name" value="DHFR_1"/>
    <property type="match status" value="1"/>
</dbReference>
<accession>A0A934UX27</accession>
<evidence type="ECO:0000256" key="6">
    <source>
        <dbReference type="ARBA" id="ARBA00023002"/>
    </source>
</evidence>
<dbReference type="CDD" id="cd00209">
    <property type="entry name" value="DHFR"/>
    <property type="match status" value="1"/>
</dbReference>
<keyword evidence="11" id="KW-1185">Reference proteome</keyword>
<dbReference type="Proteomes" id="UP000618733">
    <property type="component" value="Unassembled WGS sequence"/>
</dbReference>
<dbReference type="GO" id="GO:0005829">
    <property type="term" value="C:cytosol"/>
    <property type="evidence" value="ECO:0007669"/>
    <property type="project" value="TreeGrafter"/>
</dbReference>
<dbReference type="EC" id="1.5.1.3" evidence="3 7"/>